<evidence type="ECO:0000313" key="2">
    <source>
        <dbReference type="Proteomes" id="UP000814033"/>
    </source>
</evidence>
<reference evidence="1" key="1">
    <citation type="submission" date="2021-02" db="EMBL/GenBank/DDBJ databases">
        <authorList>
            <consortium name="DOE Joint Genome Institute"/>
            <person name="Ahrendt S."/>
            <person name="Looney B.P."/>
            <person name="Miyauchi S."/>
            <person name="Morin E."/>
            <person name="Drula E."/>
            <person name="Courty P.E."/>
            <person name="Chicoki N."/>
            <person name="Fauchery L."/>
            <person name="Kohler A."/>
            <person name="Kuo A."/>
            <person name="Labutti K."/>
            <person name="Pangilinan J."/>
            <person name="Lipzen A."/>
            <person name="Riley R."/>
            <person name="Andreopoulos W."/>
            <person name="He G."/>
            <person name="Johnson J."/>
            <person name="Barry K.W."/>
            <person name="Grigoriev I.V."/>
            <person name="Nagy L."/>
            <person name="Hibbett D."/>
            <person name="Henrissat B."/>
            <person name="Matheny P.B."/>
            <person name="Labbe J."/>
            <person name="Martin F."/>
        </authorList>
    </citation>
    <scope>NUCLEOTIDE SEQUENCE</scope>
    <source>
        <strain evidence="1">FP105234-sp</strain>
    </source>
</reference>
<dbReference type="Proteomes" id="UP000814033">
    <property type="component" value="Unassembled WGS sequence"/>
</dbReference>
<sequence length="639" mass="68750">MAAHNITIAIRIDILQTIPVLEGMSGNTHAIVAYAYNVLRSVGMPFPKVKNIIKPVAGLNRLELFWPASTTSPTFPASISRKVETLDPKCLSEYSITSLCLYRFKGEKTRIEGNKLPDFVVRPLSFQPTQPAPSQPPPSTPAPPPSAPGPGSLPQKPMATSPSITSSSALTASRVSALPISSYPLMLPSQAASSSTGQPSVPTQKPYSYFPNRNSASQLTPTPLPLQKPSTSVFGKPAPRPSTSVRPQEPPSVASVQAASRPLQPARPPIEPKSLADLRLSRPVTFAEKYSRTAPASRPSPSMAPAPIAVPGPLLVQPSADPGSERPQAKPAFTYPALAVSGSPSNKPISANVGSGSAQAKLASTPKSSGAPFSFLDNSTFANLSSKTSQDKPASNDSTLANLLSSKLISTSTASPALSAPSSGNPTLAVAGPRGAQKSAVSSSHAPIRSVSDETVATMSKVKFLQTQLDFAKEMLIRYEREREDQAPKSEVEDLARKLVAAEEKIKQYEQEKEEQASTNASSLAILRDKIAQSGHRERIILRKVMEVSGEQPLDQMLDSADIYEEITFLKQRMERTEARLDAEVEARRRAESRLRDEQDRHARTVKEIERECKEPFVVPSLLDAFLDMSAMTDRVLLP</sequence>
<reference evidence="1" key="2">
    <citation type="journal article" date="2022" name="New Phytol.">
        <title>Evolutionary transition to the ectomycorrhizal habit in the genomes of a hyperdiverse lineage of mushroom-forming fungi.</title>
        <authorList>
            <person name="Looney B."/>
            <person name="Miyauchi S."/>
            <person name="Morin E."/>
            <person name="Drula E."/>
            <person name="Courty P.E."/>
            <person name="Kohler A."/>
            <person name="Kuo A."/>
            <person name="LaButti K."/>
            <person name="Pangilinan J."/>
            <person name="Lipzen A."/>
            <person name="Riley R."/>
            <person name="Andreopoulos W."/>
            <person name="He G."/>
            <person name="Johnson J."/>
            <person name="Nolan M."/>
            <person name="Tritt A."/>
            <person name="Barry K.W."/>
            <person name="Grigoriev I.V."/>
            <person name="Nagy L.G."/>
            <person name="Hibbett D."/>
            <person name="Henrissat B."/>
            <person name="Matheny P.B."/>
            <person name="Labbe J."/>
            <person name="Martin F.M."/>
        </authorList>
    </citation>
    <scope>NUCLEOTIDE SEQUENCE</scope>
    <source>
        <strain evidence="1">FP105234-sp</strain>
    </source>
</reference>
<evidence type="ECO:0000313" key="1">
    <source>
        <dbReference type="EMBL" id="KAI0049318.1"/>
    </source>
</evidence>
<keyword evidence="2" id="KW-1185">Reference proteome</keyword>
<name>A0ACB8RYR0_9AGAM</name>
<comment type="caution">
    <text evidence="1">The sequence shown here is derived from an EMBL/GenBank/DDBJ whole genome shotgun (WGS) entry which is preliminary data.</text>
</comment>
<gene>
    <name evidence="1" type="ORF">FA95DRAFT_1677592</name>
</gene>
<organism evidence="1 2">
    <name type="scientific">Auriscalpium vulgare</name>
    <dbReference type="NCBI Taxonomy" id="40419"/>
    <lineage>
        <taxon>Eukaryota</taxon>
        <taxon>Fungi</taxon>
        <taxon>Dikarya</taxon>
        <taxon>Basidiomycota</taxon>
        <taxon>Agaricomycotina</taxon>
        <taxon>Agaricomycetes</taxon>
        <taxon>Russulales</taxon>
        <taxon>Auriscalpiaceae</taxon>
        <taxon>Auriscalpium</taxon>
    </lineage>
</organism>
<accession>A0ACB8RYR0</accession>
<dbReference type="EMBL" id="MU275874">
    <property type="protein sequence ID" value="KAI0049318.1"/>
    <property type="molecule type" value="Genomic_DNA"/>
</dbReference>
<proteinExistence type="predicted"/>
<protein>
    <submittedName>
        <fullName evidence="1">Uncharacterized protein</fullName>
    </submittedName>
</protein>